<evidence type="ECO:0000256" key="2">
    <source>
        <dbReference type="SAM" id="Phobius"/>
    </source>
</evidence>
<proteinExistence type="predicted"/>
<name>A0AA97JEV3_EUBMA</name>
<dbReference type="GO" id="GO:0043114">
    <property type="term" value="P:regulation of vascular permeability"/>
    <property type="evidence" value="ECO:0007669"/>
    <property type="project" value="TreeGrafter"/>
</dbReference>
<dbReference type="GeneID" id="129330197"/>
<keyword evidence="1" id="KW-0175">Coiled coil</keyword>
<dbReference type="CTD" id="83483"/>
<dbReference type="InterPro" id="IPR009538">
    <property type="entry name" value="PV-1"/>
</dbReference>
<dbReference type="Proteomes" id="UP001190640">
    <property type="component" value="Chromosome 5"/>
</dbReference>
<feature type="coiled-coil region" evidence="1">
    <location>
        <begin position="157"/>
        <end position="200"/>
    </location>
</feature>
<dbReference type="Pfam" id="PF06637">
    <property type="entry name" value="PV-1"/>
    <property type="match status" value="1"/>
</dbReference>
<organism evidence="3 4">
    <name type="scientific">Eublepharis macularius</name>
    <name type="common">Leopard gecko</name>
    <name type="synonym">Cyrtodactylus macularius</name>
    <dbReference type="NCBI Taxonomy" id="481883"/>
    <lineage>
        <taxon>Eukaryota</taxon>
        <taxon>Metazoa</taxon>
        <taxon>Chordata</taxon>
        <taxon>Craniata</taxon>
        <taxon>Vertebrata</taxon>
        <taxon>Euteleostomi</taxon>
        <taxon>Lepidosauria</taxon>
        <taxon>Squamata</taxon>
        <taxon>Bifurcata</taxon>
        <taxon>Gekkota</taxon>
        <taxon>Eublepharidae</taxon>
        <taxon>Eublepharinae</taxon>
        <taxon>Eublepharis</taxon>
    </lineage>
</organism>
<accession>A0AA97JEV3</accession>
<evidence type="ECO:0000313" key="4">
    <source>
        <dbReference type="RefSeq" id="XP_054836166.1"/>
    </source>
</evidence>
<protein>
    <submittedName>
        <fullName evidence="4">Plasmalemma vesicle-associated protein</fullName>
    </submittedName>
</protein>
<keyword evidence="2" id="KW-0472">Membrane</keyword>
<keyword evidence="3" id="KW-1185">Reference proteome</keyword>
<gene>
    <name evidence="4" type="primary">PLVAP</name>
</gene>
<keyword evidence="2" id="KW-0812">Transmembrane</keyword>
<evidence type="ECO:0000256" key="1">
    <source>
        <dbReference type="SAM" id="Coils"/>
    </source>
</evidence>
<dbReference type="KEGG" id="emc:129330197"/>
<dbReference type="PANTHER" id="PTHR21687:SF5">
    <property type="entry name" value="PLASMALEMMA VESICLE-ASSOCIATED PROTEIN"/>
    <property type="match status" value="1"/>
</dbReference>
<sequence length="470" mass="52418">MEKNPYSLAKVGLENNSILRPQRDCGFYAKYVFLFLSLIQFLIILGLVLFMVYANNHAAAETHLKGMTIWVEECRVKTGLLSKEKDNLTHLLNASRAESRQIQGQLNRLNFTSKLCTAEKLKLQGQLRQTETVYQNFRECSMLVNIFNATYPDKVNALQAQLKAEALKADLEQKKLAQENERLKEEIKKVEQKETACRREVLQVRTQVQKVGELEAKVMGEMQAVRQNLKSALETALPGQPIWMCNTEEVRTLQTTCLNLSKQLDGYMAGLGQRLEDRINAVGKENALLQKEKSACSQDLLERDHKLTAQEQRSGQEKQALQAACNTQTSKMYAEQHKLISEKETLRLELERTKQKCWSVPPPNPAIRPLGVPGASGGTNPIASSPGNFNPNTFNANWMRTVQLAPSNAFSDPGNLGVQRNSAPLGNTGSHRTNLGHTGFTRLEEGKKAVVANGTSPHQPLLRTVGHSSG</sequence>
<dbReference type="PANTHER" id="PTHR21687">
    <property type="entry name" value="PLASMALEMMA VESICLE-ASSOCIATED PROTEIN"/>
    <property type="match status" value="1"/>
</dbReference>
<dbReference type="AlphaFoldDB" id="A0AA97JEV3"/>
<dbReference type="RefSeq" id="XP_054836166.1">
    <property type="nucleotide sequence ID" value="XM_054980191.1"/>
</dbReference>
<dbReference type="GO" id="GO:0002693">
    <property type="term" value="P:positive regulation of cellular extravasation"/>
    <property type="evidence" value="ECO:0007669"/>
    <property type="project" value="TreeGrafter"/>
</dbReference>
<feature type="transmembrane region" description="Helical" evidence="2">
    <location>
        <begin position="31"/>
        <end position="54"/>
    </location>
</feature>
<keyword evidence="2" id="KW-1133">Transmembrane helix</keyword>
<evidence type="ECO:0000313" key="3">
    <source>
        <dbReference type="Proteomes" id="UP001190640"/>
    </source>
</evidence>
<reference evidence="4" key="1">
    <citation type="submission" date="2025-08" db="UniProtKB">
        <authorList>
            <consortium name="RefSeq"/>
        </authorList>
    </citation>
    <scope>IDENTIFICATION</scope>
    <source>
        <tissue evidence="4">Blood</tissue>
    </source>
</reference>